<protein>
    <submittedName>
        <fullName evidence="2">Class I SAM-dependent methyltransferase</fullName>
    </submittedName>
</protein>
<keyword evidence="2" id="KW-0489">Methyltransferase</keyword>
<organism evidence="2 3">
    <name type="scientific">Pseudomarimonas salicorniae</name>
    <dbReference type="NCBI Taxonomy" id="2933270"/>
    <lineage>
        <taxon>Bacteria</taxon>
        <taxon>Pseudomonadati</taxon>
        <taxon>Pseudomonadota</taxon>
        <taxon>Gammaproteobacteria</taxon>
        <taxon>Lysobacterales</taxon>
        <taxon>Lysobacteraceae</taxon>
        <taxon>Pseudomarimonas</taxon>
    </lineage>
</organism>
<dbReference type="Pfam" id="PF13649">
    <property type="entry name" value="Methyltransf_25"/>
    <property type="match status" value="1"/>
</dbReference>
<dbReference type="GO" id="GO:0008168">
    <property type="term" value="F:methyltransferase activity"/>
    <property type="evidence" value="ECO:0007669"/>
    <property type="project" value="UniProtKB-KW"/>
</dbReference>
<dbReference type="RefSeq" id="WP_248204455.1">
    <property type="nucleotide sequence ID" value="NZ_JALNMH010000001.1"/>
</dbReference>
<evidence type="ECO:0000313" key="2">
    <source>
        <dbReference type="EMBL" id="MCK7592347.1"/>
    </source>
</evidence>
<keyword evidence="2" id="KW-0808">Transferase</keyword>
<gene>
    <name evidence="2" type="ORF">M0G41_01540</name>
</gene>
<sequence length="134" mass="14519">MEYVGLDASLPMLDLARGRWPAARFLHRDMRDLSGLADFDGVLSWDGSFHLTAAEQVRLIAAIGGCLRPHGAVLLTIGDAAGEVIGHVEGEAVYHASLAPDDYRSRFREAGFLDVEISLLDAACDGHSLCLAWR</sequence>
<proteinExistence type="predicted"/>
<evidence type="ECO:0000313" key="3">
    <source>
        <dbReference type="Proteomes" id="UP001431449"/>
    </source>
</evidence>
<dbReference type="InterPro" id="IPR029063">
    <property type="entry name" value="SAM-dependent_MTases_sf"/>
</dbReference>
<dbReference type="Proteomes" id="UP001431449">
    <property type="component" value="Unassembled WGS sequence"/>
</dbReference>
<keyword evidence="3" id="KW-1185">Reference proteome</keyword>
<evidence type="ECO:0000259" key="1">
    <source>
        <dbReference type="Pfam" id="PF13649"/>
    </source>
</evidence>
<dbReference type="SUPFAM" id="SSF53335">
    <property type="entry name" value="S-adenosyl-L-methionine-dependent methyltransferases"/>
    <property type="match status" value="1"/>
</dbReference>
<name>A0ABT0GEA1_9GAMM</name>
<comment type="caution">
    <text evidence="2">The sequence shown here is derived from an EMBL/GenBank/DDBJ whole genome shotgun (WGS) entry which is preliminary data.</text>
</comment>
<reference evidence="2" key="1">
    <citation type="submission" date="2022-04" db="EMBL/GenBank/DDBJ databases">
        <title>Lysobacter sp. CAU 1642 isolated from sea sand.</title>
        <authorList>
            <person name="Kim W."/>
        </authorList>
    </citation>
    <scope>NUCLEOTIDE SEQUENCE</scope>
    <source>
        <strain evidence="2">CAU 1642</strain>
    </source>
</reference>
<dbReference type="GO" id="GO:0032259">
    <property type="term" value="P:methylation"/>
    <property type="evidence" value="ECO:0007669"/>
    <property type="project" value="UniProtKB-KW"/>
</dbReference>
<dbReference type="InterPro" id="IPR041698">
    <property type="entry name" value="Methyltransf_25"/>
</dbReference>
<accession>A0ABT0GEA1</accession>
<feature type="domain" description="Methyltransferase" evidence="1">
    <location>
        <begin position="2"/>
        <end position="71"/>
    </location>
</feature>
<dbReference type="Gene3D" id="3.40.50.150">
    <property type="entry name" value="Vaccinia Virus protein VP39"/>
    <property type="match status" value="1"/>
</dbReference>
<dbReference type="EMBL" id="JALNMH010000001">
    <property type="protein sequence ID" value="MCK7592347.1"/>
    <property type="molecule type" value="Genomic_DNA"/>
</dbReference>